<evidence type="ECO:0000256" key="10">
    <source>
        <dbReference type="ARBA" id="ARBA00023303"/>
    </source>
</evidence>
<keyword evidence="14" id="KW-1185">Reference proteome</keyword>
<evidence type="ECO:0000259" key="12">
    <source>
        <dbReference type="SMART" id="SM00918"/>
    </source>
</evidence>
<accession>A0AAV3YUP1</accession>
<feature type="chain" id="PRO_5043977314" evidence="11">
    <location>
        <begin position="27"/>
        <end position="146"/>
    </location>
</feature>
<comment type="subcellular location">
    <subcellularLocation>
        <location evidence="1">Membrane</location>
        <topology evidence="1">Multi-pass membrane protein</topology>
    </subcellularLocation>
</comment>
<evidence type="ECO:0000256" key="6">
    <source>
        <dbReference type="ARBA" id="ARBA00023136"/>
    </source>
</evidence>
<sequence length="146" mass="15716">MSMTGYPLVFIALLVTLTAFETQVQAATAADKPNSTQQDVVKELRAVTLLDPPFVMMSPRGDKYQGFAVDILNEATKVIAFDSVSIKTHDDAKFGMEESPGKWNGLIGAVQNEREVSRGKTLGSWVSIGLEGSVKARDTDHGSVLG</sequence>
<dbReference type="GO" id="GO:0016020">
    <property type="term" value="C:membrane"/>
    <property type="evidence" value="ECO:0007669"/>
    <property type="project" value="UniProtKB-SubCell"/>
</dbReference>
<keyword evidence="6" id="KW-0472">Membrane</keyword>
<protein>
    <submittedName>
        <fullName evidence="13">Glutamate receptor ionotropic, delta-2</fullName>
    </submittedName>
</protein>
<feature type="domain" description="Ionotropic glutamate receptor L-glutamate and glycine-binding" evidence="12">
    <location>
        <begin position="53"/>
        <end position="112"/>
    </location>
</feature>
<comment type="caution">
    <text evidence="13">The sequence shown here is derived from an EMBL/GenBank/DDBJ whole genome shotgun (WGS) entry which is preliminary data.</text>
</comment>
<keyword evidence="10" id="KW-0407">Ion channel</keyword>
<dbReference type="SMART" id="SM00918">
    <property type="entry name" value="Lig_chan-Glu_bd"/>
    <property type="match status" value="1"/>
</dbReference>
<evidence type="ECO:0000256" key="1">
    <source>
        <dbReference type="ARBA" id="ARBA00004141"/>
    </source>
</evidence>
<dbReference type="Gene3D" id="3.40.190.10">
    <property type="entry name" value="Periplasmic binding protein-like II"/>
    <property type="match status" value="1"/>
</dbReference>
<evidence type="ECO:0000256" key="7">
    <source>
        <dbReference type="ARBA" id="ARBA00023170"/>
    </source>
</evidence>
<evidence type="ECO:0000256" key="3">
    <source>
        <dbReference type="ARBA" id="ARBA00022692"/>
    </source>
</evidence>
<keyword evidence="4" id="KW-1133">Transmembrane helix</keyword>
<dbReference type="GO" id="GO:0015276">
    <property type="term" value="F:ligand-gated monoatomic ion channel activity"/>
    <property type="evidence" value="ECO:0007669"/>
    <property type="project" value="InterPro"/>
</dbReference>
<evidence type="ECO:0000256" key="11">
    <source>
        <dbReference type="SAM" id="SignalP"/>
    </source>
</evidence>
<keyword evidence="9" id="KW-1071">Ligand-gated ion channel</keyword>
<keyword evidence="11" id="KW-0732">Signal</keyword>
<evidence type="ECO:0000313" key="13">
    <source>
        <dbReference type="EMBL" id="GFN85942.1"/>
    </source>
</evidence>
<name>A0AAV3YUP1_9GAST</name>
<evidence type="ECO:0000256" key="2">
    <source>
        <dbReference type="ARBA" id="ARBA00022448"/>
    </source>
</evidence>
<dbReference type="Pfam" id="PF10613">
    <property type="entry name" value="Lig_chan-Glu_bd"/>
    <property type="match status" value="1"/>
</dbReference>
<evidence type="ECO:0000256" key="5">
    <source>
        <dbReference type="ARBA" id="ARBA00023065"/>
    </source>
</evidence>
<evidence type="ECO:0000256" key="9">
    <source>
        <dbReference type="ARBA" id="ARBA00023286"/>
    </source>
</evidence>
<evidence type="ECO:0000256" key="4">
    <source>
        <dbReference type="ARBA" id="ARBA00022989"/>
    </source>
</evidence>
<keyword evidence="7 13" id="KW-0675">Receptor</keyword>
<organism evidence="13 14">
    <name type="scientific">Plakobranchus ocellatus</name>
    <dbReference type="NCBI Taxonomy" id="259542"/>
    <lineage>
        <taxon>Eukaryota</taxon>
        <taxon>Metazoa</taxon>
        <taxon>Spiralia</taxon>
        <taxon>Lophotrochozoa</taxon>
        <taxon>Mollusca</taxon>
        <taxon>Gastropoda</taxon>
        <taxon>Heterobranchia</taxon>
        <taxon>Euthyneura</taxon>
        <taxon>Panpulmonata</taxon>
        <taxon>Sacoglossa</taxon>
        <taxon>Placobranchoidea</taxon>
        <taxon>Plakobranchidae</taxon>
        <taxon>Plakobranchus</taxon>
    </lineage>
</organism>
<evidence type="ECO:0000256" key="8">
    <source>
        <dbReference type="ARBA" id="ARBA00023180"/>
    </source>
</evidence>
<dbReference type="EMBL" id="BLXT01001485">
    <property type="protein sequence ID" value="GFN85942.1"/>
    <property type="molecule type" value="Genomic_DNA"/>
</dbReference>
<keyword evidence="5" id="KW-0406">Ion transport</keyword>
<dbReference type="SUPFAM" id="SSF53850">
    <property type="entry name" value="Periplasmic binding protein-like II"/>
    <property type="match status" value="1"/>
</dbReference>
<feature type="signal peptide" evidence="11">
    <location>
        <begin position="1"/>
        <end position="26"/>
    </location>
</feature>
<evidence type="ECO:0000313" key="14">
    <source>
        <dbReference type="Proteomes" id="UP000735302"/>
    </source>
</evidence>
<dbReference type="Proteomes" id="UP000735302">
    <property type="component" value="Unassembled WGS sequence"/>
</dbReference>
<reference evidence="13 14" key="1">
    <citation type="journal article" date="2021" name="Elife">
        <title>Chloroplast acquisition without the gene transfer in kleptoplastic sea slugs, Plakobranchus ocellatus.</title>
        <authorList>
            <person name="Maeda T."/>
            <person name="Takahashi S."/>
            <person name="Yoshida T."/>
            <person name="Shimamura S."/>
            <person name="Takaki Y."/>
            <person name="Nagai Y."/>
            <person name="Toyoda A."/>
            <person name="Suzuki Y."/>
            <person name="Arimoto A."/>
            <person name="Ishii H."/>
            <person name="Satoh N."/>
            <person name="Nishiyama T."/>
            <person name="Hasebe M."/>
            <person name="Maruyama T."/>
            <person name="Minagawa J."/>
            <person name="Obokata J."/>
            <person name="Shigenobu S."/>
        </authorList>
    </citation>
    <scope>NUCLEOTIDE SEQUENCE [LARGE SCALE GENOMIC DNA]</scope>
</reference>
<dbReference type="AlphaFoldDB" id="A0AAV3YUP1"/>
<keyword evidence="8" id="KW-0325">Glycoprotein</keyword>
<proteinExistence type="predicted"/>
<gene>
    <name evidence="13" type="ORF">PoB_001244800</name>
</gene>
<keyword evidence="3" id="KW-0812">Transmembrane</keyword>
<dbReference type="InterPro" id="IPR019594">
    <property type="entry name" value="Glu/Gly-bd"/>
</dbReference>
<keyword evidence="2" id="KW-0813">Transport</keyword>